<evidence type="ECO:0000256" key="6">
    <source>
        <dbReference type="ARBA" id="ARBA00023136"/>
    </source>
</evidence>
<dbReference type="InterPro" id="IPR000917">
    <property type="entry name" value="Sulfatase_N"/>
</dbReference>
<evidence type="ECO:0000313" key="10">
    <source>
        <dbReference type="EMBL" id="MDN4603747.1"/>
    </source>
</evidence>
<feature type="domain" description="Sulfatase N-terminal" evidence="8">
    <location>
        <begin position="232"/>
        <end position="524"/>
    </location>
</feature>
<feature type="transmembrane region" description="Helical" evidence="7">
    <location>
        <begin position="111"/>
        <end position="133"/>
    </location>
</feature>
<dbReference type="Proteomes" id="UP001174205">
    <property type="component" value="Unassembled WGS sequence"/>
</dbReference>
<feature type="transmembrane region" description="Helical" evidence="7">
    <location>
        <begin position="55"/>
        <end position="75"/>
    </location>
</feature>
<evidence type="ECO:0000256" key="2">
    <source>
        <dbReference type="ARBA" id="ARBA00004936"/>
    </source>
</evidence>
<protein>
    <submittedName>
        <fullName evidence="10">Sulfatase-like hydrolase/transferase</fullName>
    </submittedName>
</protein>
<feature type="domain" description="ILEI/PANDER" evidence="9">
    <location>
        <begin position="714"/>
        <end position="783"/>
    </location>
</feature>
<dbReference type="InterPro" id="IPR050448">
    <property type="entry name" value="OpgB/LTA_synthase_biosynth"/>
</dbReference>
<dbReference type="CDD" id="cd16015">
    <property type="entry name" value="LTA_synthase"/>
    <property type="match status" value="1"/>
</dbReference>
<dbReference type="Pfam" id="PF15711">
    <property type="entry name" value="ILEI"/>
    <property type="match status" value="1"/>
</dbReference>
<reference evidence="10" key="1">
    <citation type="submission" date="2023-03" db="EMBL/GenBank/DDBJ databases">
        <title>MT1 and MT2 Draft Genomes of Novel Species.</title>
        <authorList>
            <person name="Venkateswaran K."/>
        </authorList>
    </citation>
    <scope>NUCLEOTIDE SEQUENCE</scope>
    <source>
        <strain evidence="10">F6_3S_P_1C</strain>
    </source>
</reference>
<sequence>MSSLIVSVLVFVWHFSWNLTINKALGSKTLSWAHILLMSLLVGLLSEPIHQQSKVLLLVGISFFSLLYYINLIHVRFFGHLVPWVQIKEFFSKKKTTAAGGDMLVQALKGLVRSVDLILLLVYLVTTIGILFLKTEPLNSIYSIVALNIVLLSLIIVTCFKYREIKEGRVNPYLFGVFFSYYFVYLNEQKRKEQHEELFKMFEKEQDHDTKLEESKKEVRQKDEFFGKWKGKNVILIQLESFQHFLINHKVDGQEVTPFLNRMARENIQFTEVYSQFAIGHTVDAEFAALHSLYPLKDEIINFKHFDKNYRGLAQILKENNYETAAFHGYKGDFYNRRIMMKTHGFDSFYAEEDFDSSERASNWMSDRSFFEQSIDRIKNMKEPFFSFMITLTSHFPFELEQKYWGLDIEKDQTDFMSGYYQSANYTDRALEYFYNQLVEEGLHKNTVLAFYGDHEGVTLENLPALFNILGLEQDNILKAINQQRVAKIPFILASADEEQSVKLSSSNIGSTLDISETLLHLMGLPAISYAMGESLFTFSPDRTVPLTQYPLGSFVSKKMFCYASSTGNYSESTFFDREKNRMVLPVFGENKKCFDFSKQQIIKSEYLITGNQLIDIRAEKDKNYKDVIDINPKLEELLFVAERDAIIIPIAKSFEQEYKKQTQDNLLILDNLQKYYCEQTKRNIKFFSMIDFDINRQRIYFEDPQYVDDIVNKGYSVSDAISDSLEVFLDSLPDDVCIIITSKDDASNQFDELYYNEIQKYGFEKLKKGSNYRFSYINLIYKNKGFTSFYEVSSSFALELHLNKNQFFNGLYIPFKLGAISKGALVGNHSEINVNGFPYSLNKRGLNIVVVSMQTSKVLQSVWADTYLNTKVNNGMYKATKSDVTNGG</sequence>
<dbReference type="PANTHER" id="PTHR47371">
    <property type="entry name" value="LIPOTEICHOIC ACID SYNTHASE"/>
    <property type="match status" value="1"/>
</dbReference>
<dbReference type="Pfam" id="PF00884">
    <property type="entry name" value="Sulfatase"/>
    <property type="match status" value="1"/>
</dbReference>
<evidence type="ECO:0000256" key="3">
    <source>
        <dbReference type="ARBA" id="ARBA00022475"/>
    </source>
</evidence>
<dbReference type="InterPro" id="IPR017850">
    <property type="entry name" value="Alkaline_phosphatase_core_sf"/>
</dbReference>
<accession>A0ABT8JF98</accession>
<evidence type="ECO:0000259" key="8">
    <source>
        <dbReference type="Pfam" id="PF00884"/>
    </source>
</evidence>
<organism evidence="10 11">
    <name type="scientific">Paenibacillus vandeheii</name>
    <dbReference type="NCBI Taxonomy" id="3035917"/>
    <lineage>
        <taxon>Bacteria</taxon>
        <taxon>Bacillati</taxon>
        <taxon>Bacillota</taxon>
        <taxon>Bacilli</taxon>
        <taxon>Bacillales</taxon>
        <taxon>Paenibacillaceae</taxon>
        <taxon>Paenibacillus</taxon>
    </lineage>
</organism>
<dbReference type="InterPro" id="IPR039477">
    <property type="entry name" value="ILEI/PANDER_dom"/>
</dbReference>
<comment type="caution">
    <text evidence="10">The sequence shown here is derived from an EMBL/GenBank/DDBJ whole genome shotgun (WGS) entry which is preliminary data.</text>
</comment>
<feature type="transmembrane region" description="Helical" evidence="7">
    <location>
        <begin position="30"/>
        <end position="46"/>
    </location>
</feature>
<proteinExistence type="predicted"/>
<comment type="subcellular location">
    <subcellularLocation>
        <location evidence="1">Cell membrane</location>
        <topology evidence="1">Multi-pass membrane protein</topology>
    </subcellularLocation>
</comment>
<keyword evidence="3" id="KW-1003">Cell membrane</keyword>
<dbReference type="EMBL" id="JAROCD010000010">
    <property type="protein sequence ID" value="MDN4603747.1"/>
    <property type="molecule type" value="Genomic_DNA"/>
</dbReference>
<evidence type="ECO:0000256" key="7">
    <source>
        <dbReference type="SAM" id="Phobius"/>
    </source>
</evidence>
<dbReference type="PANTHER" id="PTHR47371:SF3">
    <property type="entry name" value="PHOSPHOGLYCEROL TRANSFERASE I"/>
    <property type="match status" value="1"/>
</dbReference>
<comment type="pathway">
    <text evidence="2">Cell wall biogenesis; lipoteichoic acid biosynthesis.</text>
</comment>
<keyword evidence="11" id="KW-1185">Reference proteome</keyword>
<gene>
    <name evidence="10" type="ORF">P5G61_21060</name>
</gene>
<evidence type="ECO:0000313" key="11">
    <source>
        <dbReference type="Proteomes" id="UP001174205"/>
    </source>
</evidence>
<dbReference type="SUPFAM" id="SSF53649">
    <property type="entry name" value="Alkaline phosphatase-like"/>
    <property type="match status" value="1"/>
</dbReference>
<evidence type="ECO:0000256" key="5">
    <source>
        <dbReference type="ARBA" id="ARBA00022989"/>
    </source>
</evidence>
<evidence type="ECO:0000256" key="4">
    <source>
        <dbReference type="ARBA" id="ARBA00022692"/>
    </source>
</evidence>
<keyword evidence="5 7" id="KW-1133">Transmembrane helix</keyword>
<evidence type="ECO:0000256" key="1">
    <source>
        <dbReference type="ARBA" id="ARBA00004651"/>
    </source>
</evidence>
<keyword evidence="6 7" id="KW-0472">Membrane</keyword>
<dbReference type="Gene3D" id="3.30.1120.170">
    <property type="match status" value="1"/>
</dbReference>
<feature type="transmembrane region" description="Helical" evidence="7">
    <location>
        <begin position="140"/>
        <end position="158"/>
    </location>
</feature>
<evidence type="ECO:0000259" key="9">
    <source>
        <dbReference type="Pfam" id="PF15711"/>
    </source>
</evidence>
<keyword evidence="4 7" id="KW-0812">Transmembrane</keyword>
<dbReference type="Gene3D" id="3.40.720.10">
    <property type="entry name" value="Alkaline Phosphatase, subunit A"/>
    <property type="match status" value="1"/>
</dbReference>
<name>A0ABT8JF98_9BACL</name>